<comment type="caution">
    <text evidence="1">The sequence shown here is derived from an EMBL/GenBank/DDBJ whole genome shotgun (WGS) entry which is preliminary data.</text>
</comment>
<dbReference type="Proteomes" id="UP001264156">
    <property type="component" value="Unassembled WGS sequence"/>
</dbReference>
<organism evidence="1 2">
    <name type="scientific">Achromobacter aegrifaciens</name>
    <dbReference type="NCBI Taxonomy" id="1287736"/>
    <lineage>
        <taxon>Bacteria</taxon>
        <taxon>Pseudomonadati</taxon>
        <taxon>Pseudomonadota</taxon>
        <taxon>Betaproteobacteria</taxon>
        <taxon>Burkholderiales</taxon>
        <taxon>Alcaligenaceae</taxon>
        <taxon>Achromobacter</taxon>
    </lineage>
</organism>
<dbReference type="RefSeq" id="WP_310535554.1">
    <property type="nucleotide sequence ID" value="NZ_JAVKVN010000010.1"/>
</dbReference>
<protein>
    <recommendedName>
        <fullName evidence="3">Response regulatory domain-containing protein</fullName>
    </recommendedName>
</protein>
<name>A0ABU2DJI6_ACHAE</name>
<gene>
    <name evidence="1" type="ORF">RIU57_24455</name>
</gene>
<dbReference type="EMBL" id="JAVKVN010000010">
    <property type="protein sequence ID" value="MDR7948293.1"/>
    <property type="molecule type" value="Genomic_DNA"/>
</dbReference>
<accession>A0ABU2DJI6</accession>
<proteinExistence type="predicted"/>
<reference evidence="2" key="1">
    <citation type="submission" date="2023-07" db="EMBL/GenBank/DDBJ databases">
        <title>Glyphosate-induced phosphonatase operons in soil bacteria of genus Achromobacter.</title>
        <authorList>
            <person name="Epiktetov D.O."/>
            <person name="Sviridov A.V."/>
            <person name="Tarlachkov S.V."/>
            <person name="Shushkova T.V."/>
            <person name="Toropygin I.Y."/>
            <person name="Leontievsky A."/>
        </authorList>
    </citation>
    <scope>NUCLEOTIDE SEQUENCE [LARGE SCALE GENOMIC DNA]</scope>
    <source>
        <strain evidence="2">Kg 16</strain>
    </source>
</reference>
<evidence type="ECO:0000313" key="2">
    <source>
        <dbReference type="Proteomes" id="UP001264156"/>
    </source>
</evidence>
<evidence type="ECO:0008006" key="3">
    <source>
        <dbReference type="Google" id="ProtNLM"/>
    </source>
</evidence>
<sequence length="135" mass="15271">MIARTLIITDRLSSYREFQQSLRHLAEPDVWLIEARDLRFFGHESYAQQPELVLLDVVAGVTRSLAATLRVRALFPNAKIAVRAMRAWSNFAHLAVQAGAHGVIDASTYDSEKDMWLLIESVLAGNLIYRNCDDQ</sequence>
<keyword evidence="2" id="KW-1185">Reference proteome</keyword>
<evidence type="ECO:0000313" key="1">
    <source>
        <dbReference type="EMBL" id="MDR7948293.1"/>
    </source>
</evidence>
<dbReference type="InterPro" id="IPR011006">
    <property type="entry name" value="CheY-like_superfamily"/>
</dbReference>
<dbReference type="Gene3D" id="3.40.50.2300">
    <property type="match status" value="1"/>
</dbReference>
<dbReference type="SUPFAM" id="SSF52172">
    <property type="entry name" value="CheY-like"/>
    <property type="match status" value="1"/>
</dbReference>